<dbReference type="PATRIC" id="fig|1240678.4.peg.460"/>
<accession>A0A0D7CSX6</accession>
<comment type="caution">
    <text evidence="3">The sequence shown here is derived from an EMBL/GenBank/DDBJ whole genome shotgun (WGS) entry which is preliminary data.</text>
</comment>
<evidence type="ECO:0000256" key="1">
    <source>
        <dbReference type="SAM" id="MobiDB-lite"/>
    </source>
</evidence>
<feature type="compositionally biased region" description="Basic residues" evidence="1">
    <location>
        <begin position="155"/>
        <end position="165"/>
    </location>
</feature>
<sequence length="176" mass="18781">MPHLSRRARRAVLVVHVAVSVGWLGLTLGLLALSITGYTAAPDTAAAAYRAMKIFGDWLVPPVALGSLVSGLVLSLGTAWGLARHHWVRVKFWLTLSTVLLSVFALRPGINRLAAQAAAGSPAPDIGLLVAPAVATATYFFLTAISVLKPWGPTRRGRRLRHRGRSQSAQAHGRAR</sequence>
<name>A0A0D7CSX6_9ACTN</name>
<protein>
    <submittedName>
        <fullName evidence="3">Membrane protein</fullName>
    </submittedName>
</protein>
<feature type="region of interest" description="Disordered" evidence="1">
    <location>
        <begin position="155"/>
        <end position="176"/>
    </location>
</feature>
<feature type="transmembrane region" description="Helical" evidence="2">
    <location>
        <begin position="90"/>
        <end position="106"/>
    </location>
</feature>
<keyword evidence="4" id="KW-1185">Reference proteome</keyword>
<dbReference type="RefSeq" id="WP_044363110.1">
    <property type="nucleotide sequence ID" value="NZ_JRKI01000003.1"/>
</dbReference>
<keyword evidence="2" id="KW-0472">Membrane</keyword>
<keyword evidence="2" id="KW-1133">Transmembrane helix</keyword>
<evidence type="ECO:0000256" key="2">
    <source>
        <dbReference type="SAM" id="Phobius"/>
    </source>
</evidence>
<keyword evidence="2" id="KW-0812">Transmembrane</keyword>
<gene>
    <name evidence="3" type="ORF">SNA_02160</name>
</gene>
<organism evidence="3 4">
    <name type="scientific">Streptomyces natalensis ATCC 27448</name>
    <dbReference type="NCBI Taxonomy" id="1240678"/>
    <lineage>
        <taxon>Bacteria</taxon>
        <taxon>Bacillati</taxon>
        <taxon>Actinomycetota</taxon>
        <taxon>Actinomycetes</taxon>
        <taxon>Kitasatosporales</taxon>
        <taxon>Streptomycetaceae</taxon>
        <taxon>Streptomyces</taxon>
    </lineage>
</organism>
<feature type="transmembrane region" description="Helical" evidence="2">
    <location>
        <begin position="126"/>
        <end position="148"/>
    </location>
</feature>
<feature type="transmembrane region" description="Helical" evidence="2">
    <location>
        <begin position="58"/>
        <end position="83"/>
    </location>
</feature>
<proteinExistence type="predicted"/>
<evidence type="ECO:0000313" key="4">
    <source>
        <dbReference type="Proteomes" id="UP000032458"/>
    </source>
</evidence>
<dbReference type="EMBL" id="JRKI01000003">
    <property type="protein sequence ID" value="KIZ19349.1"/>
    <property type="molecule type" value="Genomic_DNA"/>
</dbReference>
<reference evidence="3 4" key="1">
    <citation type="submission" date="2014-09" db="EMBL/GenBank/DDBJ databases">
        <title>Draft genome sequence of Streptomyces natalensis ATCC 27448, producer of the antifungal pimaricin.</title>
        <authorList>
            <person name="Mendes M.V."/>
            <person name="Beites T."/>
            <person name="Pires S."/>
            <person name="Santos C.L."/>
            <person name="Moradas-Ferreira P."/>
        </authorList>
    </citation>
    <scope>NUCLEOTIDE SEQUENCE [LARGE SCALE GENOMIC DNA]</scope>
    <source>
        <strain evidence="3 4">ATCC 27448</strain>
    </source>
</reference>
<evidence type="ECO:0000313" key="3">
    <source>
        <dbReference type="EMBL" id="KIZ19349.1"/>
    </source>
</evidence>
<feature type="transmembrane region" description="Helical" evidence="2">
    <location>
        <begin position="12"/>
        <end position="38"/>
    </location>
</feature>
<dbReference type="AlphaFoldDB" id="A0A0D7CSX6"/>
<dbReference type="Proteomes" id="UP000032458">
    <property type="component" value="Unassembled WGS sequence"/>
</dbReference>